<keyword evidence="3 7" id="KW-0812">Transmembrane</keyword>
<name>A0A9D2MI23_9FIRM</name>
<evidence type="ECO:0000256" key="2">
    <source>
        <dbReference type="ARBA" id="ARBA00009773"/>
    </source>
</evidence>
<feature type="transmembrane region" description="Helical" evidence="7">
    <location>
        <begin position="12"/>
        <end position="29"/>
    </location>
</feature>
<reference evidence="8" key="2">
    <citation type="submission" date="2021-04" db="EMBL/GenBank/DDBJ databases">
        <authorList>
            <person name="Gilroy R."/>
        </authorList>
    </citation>
    <scope>NUCLEOTIDE SEQUENCE</scope>
    <source>
        <strain evidence="8">CHK188-16595</strain>
    </source>
</reference>
<comment type="caution">
    <text evidence="8">The sequence shown here is derived from an EMBL/GenBank/DDBJ whole genome shotgun (WGS) entry which is preliminary data.</text>
</comment>
<accession>A0A9D2MI23</accession>
<evidence type="ECO:0000256" key="1">
    <source>
        <dbReference type="ARBA" id="ARBA00004141"/>
    </source>
</evidence>
<evidence type="ECO:0000256" key="4">
    <source>
        <dbReference type="ARBA" id="ARBA00022989"/>
    </source>
</evidence>
<feature type="transmembrane region" description="Helical" evidence="7">
    <location>
        <begin position="267"/>
        <end position="293"/>
    </location>
</feature>
<evidence type="ECO:0000256" key="6">
    <source>
        <dbReference type="SAM" id="MobiDB-lite"/>
    </source>
</evidence>
<feature type="transmembrane region" description="Helical" evidence="7">
    <location>
        <begin position="237"/>
        <end position="261"/>
    </location>
</feature>
<feature type="transmembrane region" description="Helical" evidence="7">
    <location>
        <begin position="35"/>
        <end position="54"/>
    </location>
</feature>
<evidence type="ECO:0000256" key="5">
    <source>
        <dbReference type="ARBA" id="ARBA00023136"/>
    </source>
</evidence>
<evidence type="ECO:0000313" key="8">
    <source>
        <dbReference type="EMBL" id="HJB74456.1"/>
    </source>
</evidence>
<evidence type="ECO:0000313" key="9">
    <source>
        <dbReference type="Proteomes" id="UP000823877"/>
    </source>
</evidence>
<comment type="similarity">
    <text evidence="2">Belongs to the autoinducer-2 exporter (AI-2E) (TC 2.A.86) family.</text>
</comment>
<dbReference type="InterPro" id="IPR002549">
    <property type="entry name" value="AI-2E-like"/>
</dbReference>
<dbReference type="GO" id="GO:0055085">
    <property type="term" value="P:transmembrane transport"/>
    <property type="evidence" value="ECO:0007669"/>
    <property type="project" value="TreeGrafter"/>
</dbReference>
<feature type="transmembrane region" description="Helical" evidence="7">
    <location>
        <begin position="305"/>
        <end position="322"/>
    </location>
</feature>
<comment type="subcellular location">
    <subcellularLocation>
        <location evidence="1">Membrane</location>
        <topology evidence="1">Multi-pass membrane protein</topology>
    </subcellularLocation>
</comment>
<dbReference type="PANTHER" id="PTHR21716">
    <property type="entry name" value="TRANSMEMBRANE PROTEIN"/>
    <property type="match status" value="1"/>
</dbReference>
<feature type="transmembrane region" description="Helical" evidence="7">
    <location>
        <begin position="342"/>
        <end position="364"/>
    </location>
</feature>
<dbReference type="AlphaFoldDB" id="A0A9D2MI23"/>
<dbReference type="EMBL" id="DWXN01000003">
    <property type="protein sequence ID" value="HJB74456.1"/>
    <property type="molecule type" value="Genomic_DNA"/>
</dbReference>
<organism evidence="8 9">
    <name type="scientific">Candidatus Eubacterium faecale</name>
    <dbReference type="NCBI Taxonomy" id="2838568"/>
    <lineage>
        <taxon>Bacteria</taxon>
        <taxon>Bacillati</taxon>
        <taxon>Bacillota</taxon>
        <taxon>Clostridia</taxon>
        <taxon>Eubacteriales</taxon>
        <taxon>Eubacteriaceae</taxon>
        <taxon>Eubacterium</taxon>
    </lineage>
</organism>
<dbReference type="GO" id="GO:0016020">
    <property type="term" value="C:membrane"/>
    <property type="evidence" value="ECO:0007669"/>
    <property type="project" value="UniProtKB-SubCell"/>
</dbReference>
<dbReference type="PANTHER" id="PTHR21716:SF68">
    <property type="entry name" value="TRANSPORT PROTEIN YTVI-RELATED"/>
    <property type="match status" value="1"/>
</dbReference>
<feature type="region of interest" description="Disordered" evidence="6">
    <location>
        <begin position="393"/>
        <end position="422"/>
    </location>
</feature>
<feature type="compositionally biased region" description="Basic residues" evidence="6">
    <location>
        <begin position="393"/>
        <end position="404"/>
    </location>
</feature>
<dbReference type="InterPro" id="IPR014227">
    <property type="entry name" value="YtvI-like"/>
</dbReference>
<evidence type="ECO:0000256" key="3">
    <source>
        <dbReference type="ARBA" id="ARBA00022692"/>
    </source>
</evidence>
<proteinExistence type="inferred from homology"/>
<feature type="transmembrane region" description="Helical" evidence="7">
    <location>
        <begin position="180"/>
        <end position="198"/>
    </location>
</feature>
<sequence>MTEKTEKKRAFLINLLFIAAVLGLIYVFFKYLFWPVAPFLLSFFFAMLLQRPLRWLTKKTKNKGRGIWSVVLVLLSIAIILVPVILIIYNLIGELREFVSYLIQQLSDFPKFLADLQEILLKAINFLPDSLYSAAAEKITQIISSLTTDFDISALGLSSDTVRNTITSGVSGIYNVARNVPSAVIGIVIGIIAWILFAKDYDKVVGFIQLQLPEGKKNLLVEIKQVFSNTIFKMVRAYLLIMFITFCELSIGFTILSVAGIMNNSYIYLIALAICIFDILPVAGSGGILIPWAIVSLIMGNTAQAIGLLVIYAVISIIRQYIEPKIVGDSLGVNPLITLAGLYFGLKLFGVLGMFIVPILLMTLKAFNDTGRIHLWKTMNPIPVAVTAPKEPKAKKSFFKKRRKKETETDRSDAEQSEHDAQ</sequence>
<dbReference type="NCBIfam" id="TIGR02872">
    <property type="entry name" value="spore_ytvI"/>
    <property type="match status" value="1"/>
</dbReference>
<feature type="transmembrane region" description="Helical" evidence="7">
    <location>
        <begin position="66"/>
        <end position="92"/>
    </location>
</feature>
<dbReference type="Pfam" id="PF01594">
    <property type="entry name" value="AI-2E_transport"/>
    <property type="match status" value="1"/>
</dbReference>
<keyword evidence="5 7" id="KW-0472">Membrane</keyword>
<feature type="compositionally biased region" description="Basic and acidic residues" evidence="6">
    <location>
        <begin position="405"/>
        <end position="422"/>
    </location>
</feature>
<dbReference type="Proteomes" id="UP000823877">
    <property type="component" value="Unassembled WGS sequence"/>
</dbReference>
<protein>
    <submittedName>
        <fullName evidence="8">Sporulation integral membrane protein YtvI</fullName>
    </submittedName>
</protein>
<reference evidence="8" key="1">
    <citation type="journal article" date="2021" name="PeerJ">
        <title>Extensive microbial diversity within the chicken gut microbiome revealed by metagenomics and culture.</title>
        <authorList>
            <person name="Gilroy R."/>
            <person name="Ravi A."/>
            <person name="Getino M."/>
            <person name="Pursley I."/>
            <person name="Horton D.L."/>
            <person name="Alikhan N.F."/>
            <person name="Baker D."/>
            <person name="Gharbi K."/>
            <person name="Hall N."/>
            <person name="Watson M."/>
            <person name="Adriaenssens E.M."/>
            <person name="Foster-Nyarko E."/>
            <person name="Jarju S."/>
            <person name="Secka A."/>
            <person name="Antonio M."/>
            <person name="Oren A."/>
            <person name="Chaudhuri R.R."/>
            <person name="La Ragione R."/>
            <person name="Hildebrand F."/>
            <person name="Pallen M.J."/>
        </authorList>
    </citation>
    <scope>NUCLEOTIDE SEQUENCE</scope>
    <source>
        <strain evidence="8">CHK188-16595</strain>
    </source>
</reference>
<gene>
    <name evidence="8" type="primary">ytvI</name>
    <name evidence="8" type="ORF">IAA37_02130</name>
</gene>
<evidence type="ECO:0000256" key="7">
    <source>
        <dbReference type="SAM" id="Phobius"/>
    </source>
</evidence>
<keyword evidence="4 7" id="KW-1133">Transmembrane helix</keyword>